<dbReference type="Proteomes" id="UP001172386">
    <property type="component" value="Unassembled WGS sequence"/>
</dbReference>
<evidence type="ECO:0000313" key="1">
    <source>
        <dbReference type="EMBL" id="KAJ9650646.1"/>
    </source>
</evidence>
<gene>
    <name evidence="1" type="ORF">H2198_010054</name>
</gene>
<comment type="caution">
    <text evidence="1">The sequence shown here is derived from an EMBL/GenBank/DDBJ whole genome shotgun (WGS) entry which is preliminary data.</text>
</comment>
<organism evidence="1 2">
    <name type="scientific">Neophaeococcomyces mojaviensis</name>
    <dbReference type="NCBI Taxonomy" id="3383035"/>
    <lineage>
        <taxon>Eukaryota</taxon>
        <taxon>Fungi</taxon>
        <taxon>Dikarya</taxon>
        <taxon>Ascomycota</taxon>
        <taxon>Pezizomycotina</taxon>
        <taxon>Eurotiomycetes</taxon>
        <taxon>Chaetothyriomycetidae</taxon>
        <taxon>Chaetothyriales</taxon>
        <taxon>Chaetothyriales incertae sedis</taxon>
        <taxon>Neophaeococcomyces</taxon>
    </lineage>
</organism>
<sequence length="516" mass="57470">MASQYPDMNHSAPSAESDQPQRPPLPSPRLFRNYRPDFTTLPSLTDLDLTSLDLPPMNYSETMRDVADAINNADTALRNAQEAFRNASSMSRHSIVDLTGTSPDEDHDDTFISHTRHPHDASGGRAAASTSLHEPAYGPRSSPPSTFTDIYNSITSDPSTHAPPARPIQPSRWYGPVALATMPPRRDITRRAEETAIRRQRQLHRDWQRVQDRNRRRAEEQAARDAEAQIEREAARLRQAIEHEEAHLTTNTLTTNDHSRHRQRRRPSNASTNSSLSDMSSFSVSTTSTSYQADSTQPEMNSIDLTQVNSDKTLSQVLAKEQQDAIALQNNIPTSTTFTNPKATALSSYKCAICMDSPTDATTTKCGHLFCHRCVVDALKHSKSTRSQEAQAHGRRGVQSGLCPVCRTPLQDKDAGPSRGLIPLEIKKVPRGVYEKRQREKNGETEGVETVDKGKEKAKEEPGDIHALFKNEEDDTFSLESSSKAKSSMSRKKRKRPLTDEEIDQDLFGEAFADSA</sequence>
<protein>
    <submittedName>
        <fullName evidence="1">Uncharacterized protein</fullName>
    </submittedName>
</protein>
<accession>A0ACC2ZT29</accession>
<name>A0ACC2ZT29_9EURO</name>
<evidence type="ECO:0000313" key="2">
    <source>
        <dbReference type="Proteomes" id="UP001172386"/>
    </source>
</evidence>
<proteinExistence type="predicted"/>
<reference evidence="1" key="1">
    <citation type="submission" date="2022-10" db="EMBL/GenBank/DDBJ databases">
        <title>Culturing micro-colonial fungi from biological soil crusts in the Mojave desert and describing Neophaeococcomyces mojavensis, and introducing the new genera and species Taxawa tesnikishii.</title>
        <authorList>
            <person name="Kurbessoian T."/>
            <person name="Stajich J.E."/>
        </authorList>
    </citation>
    <scope>NUCLEOTIDE SEQUENCE</scope>
    <source>
        <strain evidence="1">JES_112</strain>
    </source>
</reference>
<dbReference type="EMBL" id="JAPDRQ010000322">
    <property type="protein sequence ID" value="KAJ9650646.1"/>
    <property type="molecule type" value="Genomic_DNA"/>
</dbReference>
<keyword evidence="2" id="KW-1185">Reference proteome</keyword>